<protein>
    <submittedName>
        <fullName evidence="7">Oligosaccharide flippase family protein</fullName>
    </submittedName>
</protein>
<evidence type="ECO:0000256" key="1">
    <source>
        <dbReference type="ARBA" id="ARBA00004651"/>
    </source>
</evidence>
<feature type="transmembrane region" description="Helical" evidence="6">
    <location>
        <begin position="315"/>
        <end position="333"/>
    </location>
</feature>
<evidence type="ECO:0000256" key="4">
    <source>
        <dbReference type="ARBA" id="ARBA00022989"/>
    </source>
</evidence>
<reference evidence="7" key="1">
    <citation type="submission" date="2023-02" db="EMBL/GenBank/DDBJ databases">
        <title>Isolation, identification, and genome analysis of Vibrio campbellii in the Penaeus vannamei larvae stage.</title>
        <authorList>
            <person name="Huang T."/>
            <person name="Zhang B."/>
        </authorList>
    </citation>
    <scope>NUCLEOTIDE SEQUENCE</scope>
    <source>
        <strain evidence="7">20220413_1</strain>
    </source>
</reference>
<keyword evidence="3 6" id="KW-0812">Transmembrane</keyword>
<sequence>MKNKYFLAHIVTFFIGMIITLYLPKTLSIEQYSKYAILSVCITFFIPICSLGLVSYIVRYYKQREKEFDLGSNSKAIYSIGLMLTLFSIGSYSYIFDLGVYEFFVLYASVSLLALVSISSAYYRAKGDASAYFSLVATQKITHLIIFLIITYIYESTAILYFLSGSLSCIIVLTLTGYNCFPPKDNEMISLETIKSSVKFCVPIAIANISVTIIPVIERNLISSLYDTMTLAQFVFNYELISKFTAVSLLIIKISVWPYVACGERRLELIRYKEVLKKSALALSILLPIAMIFVYFSYNFIVIKALNMESYANINIFYLFVLSSVFLVYNYIINIGSMILDKTHIITIKTINIIILHVVGIYASSEFFGIYGVVISMMFAQFAGVIYSFYKNRRIINLEMVRE</sequence>
<gene>
    <name evidence="7" type="ORF">PUN50_15585</name>
</gene>
<organism evidence="7 8">
    <name type="scientific">Vibrio campbellii</name>
    <dbReference type="NCBI Taxonomy" id="680"/>
    <lineage>
        <taxon>Bacteria</taxon>
        <taxon>Pseudomonadati</taxon>
        <taxon>Pseudomonadota</taxon>
        <taxon>Gammaproteobacteria</taxon>
        <taxon>Vibrionales</taxon>
        <taxon>Vibrionaceae</taxon>
        <taxon>Vibrio</taxon>
    </lineage>
</organism>
<feature type="transmembrane region" description="Helical" evidence="6">
    <location>
        <begin position="159"/>
        <end position="178"/>
    </location>
</feature>
<dbReference type="PANTHER" id="PTHR30250:SF11">
    <property type="entry name" value="O-ANTIGEN TRANSPORTER-RELATED"/>
    <property type="match status" value="1"/>
</dbReference>
<evidence type="ECO:0000256" key="5">
    <source>
        <dbReference type="ARBA" id="ARBA00023136"/>
    </source>
</evidence>
<proteinExistence type="predicted"/>
<dbReference type="EMBL" id="CP117988">
    <property type="protein sequence ID" value="WDG08122.1"/>
    <property type="molecule type" value="Genomic_DNA"/>
</dbReference>
<evidence type="ECO:0000313" key="8">
    <source>
        <dbReference type="Proteomes" id="UP001219537"/>
    </source>
</evidence>
<dbReference type="InterPro" id="IPR002797">
    <property type="entry name" value="Polysacc_synth"/>
</dbReference>
<dbReference type="InterPro" id="IPR050833">
    <property type="entry name" value="Poly_Biosynth_Transport"/>
</dbReference>
<feature type="transmembrane region" description="Helical" evidence="6">
    <location>
        <begin position="369"/>
        <end position="390"/>
    </location>
</feature>
<feature type="transmembrane region" description="Helical" evidence="6">
    <location>
        <begin position="35"/>
        <end position="56"/>
    </location>
</feature>
<dbReference type="RefSeq" id="WP_274290618.1">
    <property type="nucleotide sequence ID" value="NZ_CP117988.1"/>
</dbReference>
<feature type="transmembrane region" description="Helical" evidence="6">
    <location>
        <begin position="281"/>
        <end position="303"/>
    </location>
</feature>
<feature type="transmembrane region" description="Helical" evidence="6">
    <location>
        <begin position="5"/>
        <end position="23"/>
    </location>
</feature>
<keyword evidence="5 6" id="KW-0472">Membrane</keyword>
<keyword evidence="2" id="KW-1003">Cell membrane</keyword>
<name>A0AAQ2Y2Y1_9VIBR</name>
<keyword evidence="4 6" id="KW-1133">Transmembrane helix</keyword>
<dbReference type="AlphaFoldDB" id="A0AAQ2Y2Y1"/>
<feature type="transmembrane region" description="Helical" evidence="6">
    <location>
        <begin position="130"/>
        <end position="153"/>
    </location>
</feature>
<feature type="transmembrane region" description="Helical" evidence="6">
    <location>
        <begin position="345"/>
        <end position="363"/>
    </location>
</feature>
<evidence type="ECO:0000256" key="6">
    <source>
        <dbReference type="SAM" id="Phobius"/>
    </source>
</evidence>
<feature type="transmembrane region" description="Helical" evidence="6">
    <location>
        <begin position="101"/>
        <end position="123"/>
    </location>
</feature>
<evidence type="ECO:0000313" key="7">
    <source>
        <dbReference type="EMBL" id="WDG08122.1"/>
    </source>
</evidence>
<feature type="transmembrane region" description="Helical" evidence="6">
    <location>
        <begin position="76"/>
        <end position="95"/>
    </location>
</feature>
<dbReference type="Pfam" id="PF01943">
    <property type="entry name" value="Polysacc_synt"/>
    <property type="match status" value="1"/>
</dbReference>
<dbReference type="GO" id="GO:0005886">
    <property type="term" value="C:plasma membrane"/>
    <property type="evidence" value="ECO:0007669"/>
    <property type="project" value="UniProtKB-SubCell"/>
</dbReference>
<dbReference type="PANTHER" id="PTHR30250">
    <property type="entry name" value="PST FAMILY PREDICTED COLANIC ACID TRANSPORTER"/>
    <property type="match status" value="1"/>
</dbReference>
<evidence type="ECO:0000256" key="2">
    <source>
        <dbReference type="ARBA" id="ARBA00022475"/>
    </source>
</evidence>
<feature type="transmembrane region" description="Helical" evidence="6">
    <location>
        <begin position="198"/>
        <end position="217"/>
    </location>
</feature>
<feature type="transmembrane region" description="Helical" evidence="6">
    <location>
        <begin position="240"/>
        <end position="260"/>
    </location>
</feature>
<comment type="subcellular location">
    <subcellularLocation>
        <location evidence="1">Cell membrane</location>
        <topology evidence="1">Multi-pass membrane protein</topology>
    </subcellularLocation>
</comment>
<evidence type="ECO:0000256" key="3">
    <source>
        <dbReference type="ARBA" id="ARBA00022692"/>
    </source>
</evidence>
<dbReference type="Proteomes" id="UP001219537">
    <property type="component" value="Chromosome 1"/>
</dbReference>
<accession>A0AAQ2Y2Y1</accession>